<name>A0A1H6MA10_9BACT</name>
<keyword evidence="4" id="KW-1185">Reference proteome</keyword>
<accession>A0A1H6MA10</accession>
<reference evidence="4" key="1">
    <citation type="submission" date="2016-09" db="EMBL/GenBank/DDBJ databases">
        <authorList>
            <person name="Koehorst J."/>
        </authorList>
    </citation>
    <scope>NUCLEOTIDE SEQUENCE [LARGE SCALE GENOMIC DNA]</scope>
</reference>
<feature type="compositionally biased region" description="Basic and acidic residues" evidence="1">
    <location>
        <begin position="1"/>
        <end position="14"/>
    </location>
</feature>
<feature type="region of interest" description="Disordered" evidence="1">
    <location>
        <begin position="48"/>
        <end position="85"/>
    </location>
</feature>
<dbReference type="EMBL" id="LT629973">
    <property type="protein sequence ID" value="SEH95743.1"/>
    <property type="molecule type" value="Genomic_DNA"/>
</dbReference>
<feature type="compositionally biased region" description="Polar residues" evidence="1">
    <location>
        <begin position="16"/>
        <end position="27"/>
    </location>
</feature>
<sequence>MREHSGIEKDEMKQGDNGNSIGEDTLIAHNNGNEIGLHDLAGNVQEWVSDNYGGPRSASSDGQSAAVARQPQRRSDTNRATSTKAKSERVIPFALFYLHNLQQPVSFNLTLVAFIIPLPLAA</sequence>
<keyword evidence="3" id="KW-0430">Lectin</keyword>
<feature type="region of interest" description="Disordered" evidence="1">
    <location>
        <begin position="1"/>
        <end position="27"/>
    </location>
</feature>
<proteinExistence type="predicted"/>
<dbReference type="RefSeq" id="WP_071133452.1">
    <property type="nucleotide sequence ID" value="NZ_LT629973.1"/>
</dbReference>
<evidence type="ECO:0000259" key="2">
    <source>
        <dbReference type="Pfam" id="PF03781"/>
    </source>
</evidence>
<dbReference type="Pfam" id="PF03781">
    <property type="entry name" value="FGE-sulfatase"/>
    <property type="match status" value="1"/>
</dbReference>
<dbReference type="Proteomes" id="UP000176204">
    <property type="component" value="Chromosome I"/>
</dbReference>
<dbReference type="InterPro" id="IPR005532">
    <property type="entry name" value="SUMF_dom"/>
</dbReference>
<dbReference type="AlphaFoldDB" id="A0A1H6MA10"/>
<gene>
    <name evidence="3" type="ORF">PYTT_2068</name>
</gene>
<protein>
    <submittedName>
        <fullName evidence="3">C-type lectin fold</fullName>
    </submittedName>
</protein>
<dbReference type="InterPro" id="IPR016187">
    <property type="entry name" value="CTDL_fold"/>
</dbReference>
<dbReference type="Gene3D" id="3.90.1580.10">
    <property type="entry name" value="paralog of FGE (formylglycine-generating enzyme)"/>
    <property type="match status" value="1"/>
</dbReference>
<dbReference type="SUPFAM" id="SSF56436">
    <property type="entry name" value="C-type lectin-like"/>
    <property type="match status" value="1"/>
</dbReference>
<dbReference type="InterPro" id="IPR042095">
    <property type="entry name" value="SUMF_sf"/>
</dbReference>
<dbReference type="KEGG" id="agl:PYTT_2068"/>
<dbReference type="OrthoDB" id="9768004at2"/>
<feature type="domain" description="Sulfatase-modifying factor enzyme-like" evidence="2">
    <location>
        <begin position="10"/>
        <end position="66"/>
    </location>
</feature>
<dbReference type="STRING" id="1679444.PYTT_2068"/>
<evidence type="ECO:0000256" key="1">
    <source>
        <dbReference type="SAM" id="MobiDB-lite"/>
    </source>
</evidence>
<evidence type="ECO:0000313" key="4">
    <source>
        <dbReference type="Proteomes" id="UP000176204"/>
    </source>
</evidence>
<organism evidence="3 4">
    <name type="scientific">Akkermansia glycaniphila</name>
    <dbReference type="NCBI Taxonomy" id="1679444"/>
    <lineage>
        <taxon>Bacteria</taxon>
        <taxon>Pseudomonadati</taxon>
        <taxon>Verrucomicrobiota</taxon>
        <taxon>Verrucomicrobiia</taxon>
        <taxon>Verrucomicrobiales</taxon>
        <taxon>Akkermansiaceae</taxon>
        <taxon>Akkermansia</taxon>
    </lineage>
</organism>
<dbReference type="GO" id="GO:0030246">
    <property type="term" value="F:carbohydrate binding"/>
    <property type="evidence" value="ECO:0007669"/>
    <property type="project" value="UniProtKB-KW"/>
</dbReference>
<evidence type="ECO:0000313" key="3">
    <source>
        <dbReference type="EMBL" id="SEH95743.1"/>
    </source>
</evidence>